<organism evidence="1 2">
    <name type="scientific">Reyranella humidisoli</name>
    <dbReference type="NCBI Taxonomy" id="2849149"/>
    <lineage>
        <taxon>Bacteria</taxon>
        <taxon>Pseudomonadati</taxon>
        <taxon>Pseudomonadota</taxon>
        <taxon>Alphaproteobacteria</taxon>
        <taxon>Hyphomicrobiales</taxon>
        <taxon>Reyranellaceae</taxon>
        <taxon>Reyranella</taxon>
    </lineage>
</organism>
<dbReference type="RefSeq" id="WP_216959627.1">
    <property type="nucleotide sequence ID" value="NZ_JAHOPB010000001.1"/>
</dbReference>
<proteinExistence type="predicted"/>
<evidence type="ECO:0000313" key="2">
    <source>
        <dbReference type="Proteomes" id="UP000727907"/>
    </source>
</evidence>
<protein>
    <submittedName>
        <fullName evidence="1">STAS/SEC14 domain-containing protein</fullName>
    </submittedName>
</protein>
<evidence type="ECO:0000313" key="1">
    <source>
        <dbReference type="EMBL" id="MBU8874328.1"/>
    </source>
</evidence>
<comment type="caution">
    <text evidence="1">The sequence shown here is derived from an EMBL/GenBank/DDBJ whole genome shotgun (WGS) entry which is preliminary data.</text>
</comment>
<keyword evidence="2" id="KW-1185">Reference proteome</keyword>
<sequence>MPLRWEILHEQKLIHVVAEGEVTLKEMEEHFDALVVANALAYSKLFDATALKPVYDDNDVMAMGARLSAYTSHFPSGPLAVVAISDAVQLAFRRFVNLSPSKRPARLFKTEAKARAWLKEQALSVSD</sequence>
<reference evidence="1 2" key="1">
    <citation type="submission" date="2021-06" db="EMBL/GenBank/DDBJ databases">
        <authorList>
            <person name="Lee D.H."/>
        </authorList>
    </citation>
    <scope>NUCLEOTIDE SEQUENCE [LARGE SCALE GENOMIC DNA]</scope>
    <source>
        <strain evidence="1 2">MMS21-HV4-11</strain>
    </source>
</reference>
<name>A0ABS6IIA6_9HYPH</name>
<gene>
    <name evidence="1" type="ORF">KQ910_11170</name>
</gene>
<dbReference type="Proteomes" id="UP000727907">
    <property type="component" value="Unassembled WGS sequence"/>
</dbReference>
<accession>A0ABS6IIA6</accession>
<dbReference type="EMBL" id="JAHOPB010000001">
    <property type="protein sequence ID" value="MBU8874328.1"/>
    <property type="molecule type" value="Genomic_DNA"/>
</dbReference>